<name>A0A382AHH8_9ZZZZ</name>
<feature type="non-terminal residue" evidence="1">
    <location>
        <position position="1"/>
    </location>
</feature>
<gene>
    <name evidence="1" type="ORF">METZ01_LOCUS153287</name>
</gene>
<organism evidence="1">
    <name type="scientific">marine metagenome</name>
    <dbReference type="NCBI Taxonomy" id="408172"/>
    <lineage>
        <taxon>unclassified sequences</taxon>
        <taxon>metagenomes</taxon>
        <taxon>ecological metagenomes</taxon>
    </lineage>
</organism>
<accession>A0A382AHH8</accession>
<protein>
    <submittedName>
        <fullName evidence="1">Uncharacterized protein</fullName>
    </submittedName>
</protein>
<evidence type="ECO:0000313" key="1">
    <source>
        <dbReference type="EMBL" id="SVB00433.1"/>
    </source>
</evidence>
<dbReference type="EMBL" id="UINC01025235">
    <property type="protein sequence ID" value="SVB00433.1"/>
    <property type="molecule type" value="Genomic_DNA"/>
</dbReference>
<proteinExistence type="predicted"/>
<dbReference type="AlphaFoldDB" id="A0A382AHH8"/>
<sequence length="24" mass="2895">VQNNYNIEVYLFTPLKQMVLQVKL</sequence>
<reference evidence="1" key="1">
    <citation type="submission" date="2018-05" db="EMBL/GenBank/DDBJ databases">
        <authorList>
            <person name="Lanie J.A."/>
            <person name="Ng W.-L."/>
            <person name="Kazmierczak K.M."/>
            <person name="Andrzejewski T.M."/>
            <person name="Davidsen T.M."/>
            <person name="Wayne K.J."/>
            <person name="Tettelin H."/>
            <person name="Glass J.I."/>
            <person name="Rusch D."/>
            <person name="Podicherti R."/>
            <person name="Tsui H.-C.T."/>
            <person name="Winkler M.E."/>
        </authorList>
    </citation>
    <scope>NUCLEOTIDE SEQUENCE</scope>
</reference>